<dbReference type="EMBL" id="JAAXYO010000087">
    <property type="protein sequence ID" value="MBU2787867.1"/>
    <property type="molecule type" value="Genomic_DNA"/>
</dbReference>
<comment type="similarity">
    <text evidence="1 2">Belongs to the OprB family.</text>
</comment>
<dbReference type="InterPro" id="IPR038673">
    <property type="entry name" value="OprB_sf"/>
</dbReference>
<gene>
    <name evidence="3" type="ORF">HFQ13_06565</name>
</gene>
<dbReference type="Proteomes" id="UP001197378">
    <property type="component" value="Unassembled WGS sequence"/>
</dbReference>
<dbReference type="GO" id="GO:0015288">
    <property type="term" value="F:porin activity"/>
    <property type="evidence" value="ECO:0007669"/>
    <property type="project" value="InterPro"/>
</dbReference>
<name>A0AAE3CJK7_9PROT</name>
<dbReference type="PANTHER" id="PTHR37944:SF1">
    <property type="entry name" value="PORIN B"/>
    <property type="match status" value="1"/>
</dbReference>
<reference evidence="3" key="1">
    <citation type="journal article" date="2021" name="ISME J.">
        <title>Genomic evolution of the class Acidithiobacillia: deep-branching Proteobacteria living in extreme acidic conditions.</title>
        <authorList>
            <person name="Moya-Beltran A."/>
            <person name="Beard S."/>
            <person name="Rojas-Villalobos C."/>
            <person name="Issotta F."/>
            <person name="Gallardo Y."/>
            <person name="Ulloa R."/>
            <person name="Giaveno A."/>
            <person name="Degli Esposti M."/>
            <person name="Johnson D.B."/>
            <person name="Quatrini R."/>
        </authorList>
    </citation>
    <scope>NUCLEOTIDE SEQUENCE</scope>
    <source>
        <strain evidence="3">VAN18-1</strain>
    </source>
</reference>
<dbReference type="InterPro" id="IPR007049">
    <property type="entry name" value="Carb-sel_porin_OprB"/>
</dbReference>
<dbReference type="InterPro" id="IPR052932">
    <property type="entry name" value="OprB_Porin"/>
</dbReference>
<comment type="caution">
    <text evidence="3">The sequence shown here is derived from an EMBL/GenBank/DDBJ whole genome shotgun (WGS) entry which is preliminary data.</text>
</comment>
<accession>A0AAE3CJK7</accession>
<protein>
    <submittedName>
        <fullName evidence="3">Carbohydrate porin</fullName>
    </submittedName>
</protein>
<organism evidence="3 4">
    <name type="scientific">Igneacidithiobacillus copahuensis</name>
    <dbReference type="NCBI Taxonomy" id="2724909"/>
    <lineage>
        <taxon>Bacteria</taxon>
        <taxon>Pseudomonadati</taxon>
        <taxon>Pseudomonadota</taxon>
        <taxon>Acidithiobacillia</taxon>
        <taxon>Acidithiobacillales</taxon>
        <taxon>Acidithiobacillaceae</taxon>
        <taxon>Igneacidithiobacillus</taxon>
    </lineage>
</organism>
<dbReference type="GO" id="GO:0008643">
    <property type="term" value="P:carbohydrate transport"/>
    <property type="evidence" value="ECO:0007669"/>
    <property type="project" value="InterPro"/>
</dbReference>
<proteinExistence type="inferred from homology"/>
<dbReference type="AlphaFoldDB" id="A0AAE3CJK7"/>
<dbReference type="PANTHER" id="PTHR37944">
    <property type="entry name" value="PORIN B"/>
    <property type="match status" value="1"/>
</dbReference>
<keyword evidence="4" id="KW-1185">Reference proteome</keyword>
<dbReference type="Pfam" id="PF04966">
    <property type="entry name" value="OprB"/>
    <property type="match status" value="1"/>
</dbReference>
<sequence>MAWASACSAADDIGLGISPDLRIYSETISNLAGGIQQGSVADLVAKFGLAWSSRRAGLWSGGHLVVTAEGIEAGNPENYVGDVQGVSNLTTHSMGHLYKAYYRQALSHLILRIGLINPNDYFNDAGVCGDLFNASFGIMPVISGNLPGTPTYPYSSLGVMAAYAWGAWTVQTGLFGADGFHPFQHPVGRGGISYLELDHTAPAGSGKYTLKGGIWYNRQATRYATVLGPQTAGWYGIGEYRWKESGMDWASFLQIGASPQPVNPIPWYLGAGLRLRDFWSARPKDTVSMGMARAWIRGAPHAETTIEINDMVPIDRHVSIQPDLQYVIHPSGVNPAALVFILRANIAFF</sequence>
<evidence type="ECO:0000313" key="3">
    <source>
        <dbReference type="EMBL" id="MBU2787867.1"/>
    </source>
</evidence>
<evidence type="ECO:0000256" key="2">
    <source>
        <dbReference type="RuleBase" id="RU363072"/>
    </source>
</evidence>
<evidence type="ECO:0000256" key="1">
    <source>
        <dbReference type="ARBA" id="ARBA00008769"/>
    </source>
</evidence>
<evidence type="ECO:0000313" key="4">
    <source>
        <dbReference type="Proteomes" id="UP001197378"/>
    </source>
</evidence>
<dbReference type="Gene3D" id="2.40.160.180">
    <property type="entry name" value="Carbohydrate-selective porin OprB"/>
    <property type="match status" value="1"/>
</dbReference>
<dbReference type="GO" id="GO:0016020">
    <property type="term" value="C:membrane"/>
    <property type="evidence" value="ECO:0007669"/>
    <property type="project" value="InterPro"/>
</dbReference>